<protein>
    <submittedName>
        <fullName evidence="1">Uncharacterized protein</fullName>
    </submittedName>
</protein>
<accession>A0A0F9S9T5</accession>
<name>A0A0F9S9T5_9ZZZZ</name>
<comment type="caution">
    <text evidence="1">The sequence shown here is derived from an EMBL/GenBank/DDBJ whole genome shotgun (WGS) entry which is preliminary data.</text>
</comment>
<reference evidence="1" key="1">
    <citation type="journal article" date="2015" name="Nature">
        <title>Complex archaea that bridge the gap between prokaryotes and eukaryotes.</title>
        <authorList>
            <person name="Spang A."/>
            <person name="Saw J.H."/>
            <person name="Jorgensen S.L."/>
            <person name="Zaremba-Niedzwiedzka K."/>
            <person name="Martijn J."/>
            <person name="Lind A.E."/>
            <person name="van Eijk R."/>
            <person name="Schleper C."/>
            <person name="Guy L."/>
            <person name="Ettema T.J."/>
        </authorList>
    </citation>
    <scope>NUCLEOTIDE SEQUENCE</scope>
</reference>
<sequence>MKIVYSTGNRIGGDIQLKRFLNYNEHDIKIAAYLRSSGSLTHVDWTLDALVHKHGKGVKTALNELFGHTGIPHIGLEEAASLMEDICDYDPDLIICDGEPIVANIAKSLDIKLWYCSPLHMLDGIQWERGQLRYFSLLDKTRKALSRLPKADKVFIYSPFGDIAFRPMLKAGYEWIRPYYHNVGGSRCSEGIAVIRDPERISILSKILNCVPPFTFTLFSPFSYNLSHLESKNISDVEKYKIALSNCKWLFTTGETSFISDAIYNGVNRICIAPNLNDPESLLNAILCRYYNLGDNTGQVEYMKQHAVGEVEKSYNNTYKSSSLSVQRRYYLHEKVNYERSSI</sequence>
<gene>
    <name evidence="1" type="ORF">LCGC14_0479860</name>
</gene>
<dbReference type="AlphaFoldDB" id="A0A0F9S9T5"/>
<dbReference type="EMBL" id="LAZR01000519">
    <property type="protein sequence ID" value="KKN65670.1"/>
    <property type="molecule type" value="Genomic_DNA"/>
</dbReference>
<evidence type="ECO:0000313" key="1">
    <source>
        <dbReference type="EMBL" id="KKN65670.1"/>
    </source>
</evidence>
<proteinExistence type="predicted"/>
<organism evidence="1">
    <name type="scientific">marine sediment metagenome</name>
    <dbReference type="NCBI Taxonomy" id="412755"/>
    <lineage>
        <taxon>unclassified sequences</taxon>
        <taxon>metagenomes</taxon>
        <taxon>ecological metagenomes</taxon>
    </lineage>
</organism>